<dbReference type="AlphaFoldDB" id="A0A0M3HW99"/>
<proteinExistence type="predicted"/>
<name>A0A0M3HW99_ASCLU</name>
<organism evidence="1 2">
    <name type="scientific">Ascaris lumbricoides</name>
    <name type="common">Giant roundworm</name>
    <dbReference type="NCBI Taxonomy" id="6252"/>
    <lineage>
        <taxon>Eukaryota</taxon>
        <taxon>Metazoa</taxon>
        <taxon>Ecdysozoa</taxon>
        <taxon>Nematoda</taxon>
        <taxon>Chromadorea</taxon>
        <taxon>Rhabditida</taxon>
        <taxon>Spirurina</taxon>
        <taxon>Ascaridomorpha</taxon>
        <taxon>Ascaridoidea</taxon>
        <taxon>Ascarididae</taxon>
        <taxon>Ascaris</taxon>
    </lineage>
</organism>
<sequence length="110" mass="12787">MERITTGIQLVQRKGNELRSVTKVKACVTEAGMRKFRWAALTSALKIDVWIKRIAESTARIGKRSRGRPAMRWSDSLKKTAGTNWIREALNRDKWKRYEETFIRSECSVD</sequence>
<reference evidence="2" key="1">
    <citation type="submission" date="2017-02" db="UniProtKB">
        <authorList>
            <consortium name="WormBaseParasite"/>
        </authorList>
    </citation>
    <scope>IDENTIFICATION</scope>
</reference>
<accession>A0A0M3HW99</accession>
<evidence type="ECO:0000313" key="1">
    <source>
        <dbReference type="Proteomes" id="UP000036681"/>
    </source>
</evidence>
<keyword evidence="1" id="KW-1185">Reference proteome</keyword>
<evidence type="ECO:0000313" key="2">
    <source>
        <dbReference type="WBParaSite" id="ALUE_0000738101-mRNA-1"/>
    </source>
</evidence>
<dbReference type="WBParaSite" id="ALUE_0000738101-mRNA-1">
    <property type="protein sequence ID" value="ALUE_0000738101-mRNA-1"/>
    <property type="gene ID" value="ALUE_0000738101"/>
</dbReference>
<protein>
    <submittedName>
        <fullName evidence="2">Endonuclease-reverse transcriptase</fullName>
    </submittedName>
</protein>
<dbReference type="Proteomes" id="UP000036681">
    <property type="component" value="Unplaced"/>
</dbReference>